<dbReference type="RefSeq" id="XP_001329379.1">
    <property type="nucleotide sequence ID" value="XM_001329344.1"/>
</dbReference>
<gene>
    <name evidence="1" type="ORF">TVAG_303750</name>
</gene>
<organism evidence="1 2">
    <name type="scientific">Trichomonas vaginalis (strain ATCC PRA-98 / G3)</name>
    <dbReference type="NCBI Taxonomy" id="412133"/>
    <lineage>
        <taxon>Eukaryota</taxon>
        <taxon>Metamonada</taxon>
        <taxon>Parabasalia</taxon>
        <taxon>Trichomonadida</taxon>
        <taxon>Trichomonadidae</taxon>
        <taxon>Trichomonas</taxon>
    </lineage>
</organism>
<reference evidence="1" key="2">
    <citation type="journal article" date="2007" name="Science">
        <title>Draft genome sequence of the sexually transmitted pathogen Trichomonas vaginalis.</title>
        <authorList>
            <person name="Carlton J.M."/>
            <person name="Hirt R.P."/>
            <person name="Silva J.C."/>
            <person name="Delcher A.L."/>
            <person name="Schatz M."/>
            <person name="Zhao Q."/>
            <person name="Wortman J.R."/>
            <person name="Bidwell S.L."/>
            <person name="Alsmark U.C.M."/>
            <person name="Besteiro S."/>
            <person name="Sicheritz-Ponten T."/>
            <person name="Noel C.J."/>
            <person name="Dacks J.B."/>
            <person name="Foster P.G."/>
            <person name="Simillion C."/>
            <person name="Van de Peer Y."/>
            <person name="Miranda-Saavedra D."/>
            <person name="Barton G.J."/>
            <person name="Westrop G.D."/>
            <person name="Mueller S."/>
            <person name="Dessi D."/>
            <person name="Fiori P.L."/>
            <person name="Ren Q."/>
            <person name="Paulsen I."/>
            <person name="Zhang H."/>
            <person name="Bastida-Corcuera F.D."/>
            <person name="Simoes-Barbosa A."/>
            <person name="Brown M.T."/>
            <person name="Hayes R.D."/>
            <person name="Mukherjee M."/>
            <person name="Okumura C.Y."/>
            <person name="Schneider R."/>
            <person name="Smith A.J."/>
            <person name="Vanacova S."/>
            <person name="Villalvazo M."/>
            <person name="Haas B.J."/>
            <person name="Pertea M."/>
            <person name="Feldblyum T.V."/>
            <person name="Utterback T.R."/>
            <person name="Shu C.L."/>
            <person name="Osoegawa K."/>
            <person name="de Jong P.J."/>
            <person name="Hrdy I."/>
            <person name="Horvathova L."/>
            <person name="Zubacova Z."/>
            <person name="Dolezal P."/>
            <person name="Malik S.B."/>
            <person name="Logsdon J.M. Jr."/>
            <person name="Henze K."/>
            <person name="Gupta A."/>
            <person name="Wang C.C."/>
            <person name="Dunne R.L."/>
            <person name="Upcroft J.A."/>
            <person name="Upcroft P."/>
            <person name="White O."/>
            <person name="Salzberg S.L."/>
            <person name="Tang P."/>
            <person name="Chiu C.-H."/>
            <person name="Lee Y.-S."/>
            <person name="Embley T.M."/>
            <person name="Coombs G.H."/>
            <person name="Mottram J.C."/>
            <person name="Tachezy J."/>
            <person name="Fraser-Liggett C.M."/>
            <person name="Johnson P.J."/>
        </authorList>
    </citation>
    <scope>NUCLEOTIDE SEQUENCE [LARGE SCALE GENOMIC DNA]</scope>
    <source>
        <strain evidence="1">G3</strain>
    </source>
</reference>
<proteinExistence type="predicted"/>
<dbReference type="EMBL" id="DS113234">
    <property type="protein sequence ID" value="EAY17156.1"/>
    <property type="molecule type" value="Genomic_DNA"/>
</dbReference>
<dbReference type="KEGG" id="tva:4775171"/>
<dbReference type="InParanoid" id="A2DR57"/>
<protein>
    <submittedName>
        <fullName evidence="1">Uncharacterized protein</fullName>
    </submittedName>
</protein>
<evidence type="ECO:0000313" key="1">
    <source>
        <dbReference type="EMBL" id="EAY17156.1"/>
    </source>
</evidence>
<reference evidence="1" key="1">
    <citation type="submission" date="2006-10" db="EMBL/GenBank/DDBJ databases">
        <authorList>
            <person name="Amadeo P."/>
            <person name="Zhao Q."/>
            <person name="Wortman J."/>
            <person name="Fraser-Liggett C."/>
            <person name="Carlton J."/>
        </authorList>
    </citation>
    <scope>NUCLEOTIDE SEQUENCE</scope>
    <source>
        <strain evidence="1">G3</strain>
    </source>
</reference>
<keyword evidence="2" id="KW-1185">Reference proteome</keyword>
<dbReference type="VEuPathDB" id="TrichDB:TVAG_303750"/>
<dbReference type="SMR" id="A2DR57"/>
<evidence type="ECO:0000313" key="2">
    <source>
        <dbReference type="Proteomes" id="UP000001542"/>
    </source>
</evidence>
<dbReference type="Proteomes" id="UP000001542">
    <property type="component" value="Unassembled WGS sequence"/>
</dbReference>
<dbReference type="VEuPathDB" id="TrichDB:TVAGG3_0695350"/>
<sequence length="357" mass="41146">MKTQIQLPKIDITMVKSVPHPNSQRTFFTSSSRTMAQRSQSQCRSARVQKVYHNEHPIFLYLNPAIERFELFCNAFRMFVATCKVETTNDQLLYQFGHVNTTFRAFASMAKNHFNLSYAEIQSKIPFSGALSKSGKEFVENWISFVQLMNRTTLKGIIPLVKILHGYLVELTELLESVFSLVRVTSIEDSYLESQKKWIDEELGSYKRETLLISMRELPPSSKFSIHDYASRCIKIIDAVEAVIKPLPQPFSLKSAELARDKSNVLIKTKQIRDLIDGLIEFDESLTKMKENVVDTNDTISDLMEKLQFPYEFHISFDMKPIPTSDVTTSRSTPRTTKVRSTKITAKLQEIRDLFKE</sequence>
<accession>A2DR57</accession>
<name>A2DR57_TRIV3</name>
<dbReference type="AlphaFoldDB" id="A2DR57"/>